<dbReference type="GO" id="GO:0017061">
    <property type="term" value="F:S-methyl-5-thioadenosine phosphorylase activity"/>
    <property type="evidence" value="ECO:0007669"/>
    <property type="project" value="UniProtKB-EC"/>
</dbReference>
<reference evidence="10 11" key="1">
    <citation type="journal article" date="2020" name="G3 (Bethesda)">
        <title>CeMbio - The Caenorhabditis elegans Microbiome Resource.</title>
        <authorList>
            <person name="Dirksen P."/>
            <person name="Assie A."/>
            <person name="Zimmermann J."/>
            <person name="Zhang F."/>
            <person name="Tietje A.M."/>
            <person name="Marsh S.A."/>
            <person name="Felix M.A."/>
            <person name="Shapira M."/>
            <person name="Kaleta C."/>
            <person name="Schulenburg H."/>
            <person name="Samuel B."/>
        </authorList>
    </citation>
    <scope>NUCLEOTIDE SEQUENCE [LARGE SCALE GENOMIC DNA]</scope>
    <source>
        <strain evidence="10 11">BIGb0172</strain>
    </source>
</reference>
<evidence type="ECO:0000256" key="6">
    <source>
        <dbReference type="ARBA" id="ARBA00022833"/>
    </source>
</evidence>
<dbReference type="InterPro" id="IPR003730">
    <property type="entry name" value="Cu_polyphenol_OxRdtase"/>
</dbReference>
<dbReference type="Pfam" id="PF02578">
    <property type="entry name" value="Cu-oxidase_4"/>
    <property type="match status" value="1"/>
</dbReference>
<keyword evidence="5" id="KW-0378">Hydrolase</keyword>
<dbReference type="EMBL" id="CP058554">
    <property type="protein sequence ID" value="QMV73886.1"/>
    <property type="molecule type" value="Genomic_DNA"/>
</dbReference>
<comment type="catalytic activity">
    <reaction evidence="9">
        <text>S-methyl-5'-thioadenosine + phosphate = 5-(methylsulfanyl)-alpha-D-ribose 1-phosphate + adenine</text>
        <dbReference type="Rhea" id="RHEA:11852"/>
        <dbReference type="ChEBI" id="CHEBI:16708"/>
        <dbReference type="ChEBI" id="CHEBI:17509"/>
        <dbReference type="ChEBI" id="CHEBI:43474"/>
        <dbReference type="ChEBI" id="CHEBI:58533"/>
        <dbReference type="EC" id="2.4.2.28"/>
    </reaction>
    <physiologicalReaction direction="left-to-right" evidence="9">
        <dbReference type="Rhea" id="RHEA:11853"/>
    </physiologicalReaction>
</comment>
<dbReference type="PANTHER" id="PTHR30616">
    <property type="entry name" value="UNCHARACTERIZED PROTEIN YFIH"/>
    <property type="match status" value="1"/>
</dbReference>
<evidence type="ECO:0000313" key="11">
    <source>
        <dbReference type="Proteomes" id="UP000515240"/>
    </source>
</evidence>
<dbReference type="InterPro" id="IPR011324">
    <property type="entry name" value="Cytotoxic_necrot_fac-like_cat"/>
</dbReference>
<dbReference type="GO" id="GO:0016787">
    <property type="term" value="F:hydrolase activity"/>
    <property type="evidence" value="ECO:0007669"/>
    <property type="project" value="UniProtKB-KW"/>
</dbReference>
<evidence type="ECO:0000256" key="1">
    <source>
        <dbReference type="ARBA" id="ARBA00000553"/>
    </source>
</evidence>
<evidence type="ECO:0000256" key="9">
    <source>
        <dbReference type="ARBA" id="ARBA00049893"/>
    </source>
</evidence>
<accession>A0A7G5EIR1</accession>
<dbReference type="SUPFAM" id="SSF64438">
    <property type="entry name" value="CNF1/YfiH-like putative cysteine hydrolases"/>
    <property type="match status" value="1"/>
</dbReference>
<sequence length="295" mass="31065">MSAADPTCFPADWLLPQWPTPPGVFALCTTRAGGASEGLFGTTNLSFNVGDVPAHVERNRQLLAQAMQALELKAGRRADAARPRQPVFVRQVHGSHVQVLGEGYSGGDAQPADASVSDVPGLGCTVMAADCLPVLFCHQQLPVVGAAHAGWRGLLGQDGFGVLEGCFAAYAQKVRQQPGQEAMSDAQIAAQTMAWLGPCISQPAFEVGAEVQAAFVGPDPHCAPLFEPGKSGKFFANLSGLARHRLLRLGIAQQFGNDGSQEWCTVANPSQFFSHRRDGSPTGGTGRFAACIWVA</sequence>
<comment type="similarity">
    <text evidence="2">Belongs to the purine nucleoside phosphorylase YfiH/LACC1 family.</text>
</comment>
<keyword evidence="6" id="KW-0862">Zinc</keyword>
<dbReference type="CDD" id="cd16833">
    <property type="entry name" value="YfiH"/>
    <property type="match status" value="1"/>
</dbReference>
<keyword evidence="11" id="KW-1185">Reference proteome</keyword>
<dbReference type="KEGG" id="cpis:HS961_14160"/>
<dbReference type="RefSeq" id="WP_182323004.1">
    <property type="nucleotide sequence ID" value="NZ_CP058554.1"/>
</dbReference>
<comment type="catalytic activity">
    <reaction evidence="1">
        <text>inosine + phosphate = alpha-D-ribose 1-phosphate + hypoxanthine</text>
        <dbReference type="Rhea" id="RHEA:27646"/>
        <dbReference type="ChEBI" id="CHEBI:17368"/>
        <dbReference type="ChEBI" id="CHEBI:17596"/>
        <dbReference type="ChEBI" id="CHEBI:43474"/>
        <dbReference type="ChEBI" id="CHEBI:57720"/>
        <dbReference type="EC" id="2.4.2.1"/>
    </reaction>
    <physiologicalReaction direction="left-to-right" evidence="1">
        <dbReference type="Rhea" id="RHEA:27647"/>
    </physiologicalReaction>
</comment>
<organism evidence="10 11">
    <name type="scientific">Comamonas piscis</name>
    <dbReference type="NCBI Taxonomy" id="1562974"/>
    <lineage>
        <taxon>Bacteria</taxon>
        <taxon>Pseudomonadati</taxon>
        <taxon>Pseudomonadota</taxon>
        <taxon>Betaproteobacteria</taxon>
        <taxon>Burkholderiales</taxon>
        <taxon>Comamonadaceae</taxon>
        <taxon>Comamonas</taxon>
    </lineage>
</organism>
<comment type="catalytic activity">
    <reaction evidence="8">
        <text>adenosine + phosphate = alpha-D-ribose 1-phosphate + adenine</text>
        <dbReference type="Rhea" id="RHEA:27642"/>
        <dbReference type="ChEBI" id="CHEBI:16335"/>
        <dbReference type="ChEBI" id="CHEBI:16708"/>
        <dbReference type="ChEBI" id="CHEBI:43474"/>
        <dbReference type="ChEBI" id="CHEBI:57720"/>
        <dbReference type="EC" id="2.4.2.1"/>
    </reaction>
    <physiologicalReaction direction="left-to-right" evidence="8">
        <dbReference type="Rhea" id="RHEA:27643"/>
    </physiologicalReaction>
</comment>
<dbReference type="InterPro" id="IPR038371">
    <property type="entry name" value="Cu_polyphenol_OxRdtase_sf"/>
</dbReference>
<proteinExistence type="inferred from homology"/>
<evidence type="ECO:0000256" key="7">
    <source>
        <dbReference type="ARBA" id="ARBA00047989"/>
    </source>
</evidence>
<name>A0A7G5EIR1_9BURK</name>
<dbReference type="Gene3D" id="3.60.140.10">
    <property type="entry name" value="CNF1/YfiH-like putative cysteine hydrolases"/>
    <property type="match status" value="1"/>
</dbReference>
<gene>
    <name evidence="10" type="ORF">HS961_14160</name>
</gene>
<evidence type="ECO:0000256" key="3">
    <source>
        <dbReference type="ARBA" id="ARBA00022679"/>
    </source>
</evidence>
<evidence type="ECO:0000256" key="5">
    <source>
        <dbReference type="ARBA" id="ARBA00022801"/>
    </source>
</evidence>
<dbReference type="PANTHER" id="PTHR30616:SF2">
    <property type="entry name" value="PURINE NUCLEOSIDE PHOSPHORYLASE LACC1"/>
    <property type="match status" value="1"/>
</dbReference>
<dbReference type="Proteomes" id="UP000515240">
    <property type="component" value="Chromosome"/>
</dbReference>
<comment type="catalytic activity">
    <reaction evidence="7">
        <text>adenosine + H2O + H(+) = inosine + NH4(+)</text>
        <dbReference type="Rhea" id="RHEA:24408"/>
        <dbReference type="ChEBI" id="CHEBI:15377"/>
        <dbReference type="ChEBI" id="CHEBI:15378"/>
        <dbReference type="ChEBI" id="CHEBI:16335"/>
        <dbReference type="ChEBI" id="CHEBI:17596"/>
        <dbReference type="ChEBI" id="CHEBI:28938"/>
        <dbReference type="EC" id="3.5.4.4"/>
    </reaction>
    <physiologicalReaction direction="left-to-right" evidence="7">
        <dbReference type="Rhea" id="RHEA:24409"/>
    </physiologicalReaction>
</comment>
<evidence type="ECO:0000256" key="2">
    <source>
        <dbReference type="ARBA" id="ARBA00007353"/>
    </source>
</evidence>
<evidence type="ECO:0000256" key="4">
    <source>
        <dbReference type="ARBA" id="ARBA00022723"/>
    </source>
</evidence>
<evidence type="ECO:0000256" key="8">
    <source>
        <dbReference type="ARBA" id="ARBA00048968"/>
    </source>
</evidence>
<keyword evidence="4" id="KW-0479">Metal-binding</keyword>
<dbReference type="GO" id="GO:0005507">
    <property type="term" value="F:copper ion binding"/>
    <property type="evidence" value="ECO:0007669"/>
    <property type="project" value="TreeGrafter"/>
</dbReference>
<keyword evidence="3" id="KW-0808">Transferase</keyword>
<evidence type="ECO:0000313" key="10">
    <source>
        <dbReference type="EMBL" id="QMV73886.1"/>
    </source>
</evidence>
<dbReference type="AlphaFoldDB" id="A0A7G5EIR1"/>
<protein>
    <submittedName>
        <fullName evidence="10">Laccase domain-containing protein</fullName>
    </submittedName>
</protein>